<dbReference type="EMBL" id="LR796440">
    <property type="protein sequence ID" value="CAB4144809.1"/>
    <property type="molecule type" value="Genomic_DNA"/>
</dbReference>
<sequence>MTDLEQIKRVFKQREHEKTAVAIMVMLFCLALFLIFSIDKYF</sequence>
<evidence type="ECO:0000313" key="2">
    <source>
        <dbReference type="EMBL" id="CAB4144809.1"/>
    </source>
</evidence>
<reference evidence="2" key="1">
    <citation type="submission" date="2020-04" db="EMBL/GenBank/DDBJ databases">
        <authorList>
            <person name="Chiriac C."/>
            <person name="Salcher M."/>
            <person name="Ghai R."/>
            <person name="Kavagutti S V."/>
        </authorList>
    </citation>
    <scope>NUCLEOTIDE SEQUENCE</scope>
</reference>
<accession>A0A6J5MMM9</accession>
<protein>
    <submittedName>
        <fullName evidence="2">Uncharacterized protein</fullName>
    </submittedName>
</protein>
<keyword evidence="1" id="KW-1133">Transmembrane helix</keyword>
<organism evidence="2">
    <name type="scientific">uncultured Caudovirales phage</name>
    <dbReference type="NCBI Taxonomy" id="2100421"/>
    <lineage>
        <taxon>Viruses</taxon>
        <taxon>Duplodnaviria</taxon>
        <taxon>Heunggongvirae</taxon>
        <taxon>Uroviricota</taxon>
        <taxon>Caudoviricetes</taxon>
        <taxon>Peduoviridae</taxon>
        <taxon>Maltschvirus</taxon>
        <taxon>Maltschvirus maltsch</taxon>
    </lineage>
</organism>
<keyword evidence="1" id="KW-0812">Transmembrane</keyword>
<evidence type="ECO:0000256" key="1">
    <source>
        <dbReference type="SAM" id="Phobius"/>
    </source>
</evidence>
<feature type="transmembrane region" description="Helical" evidence="1">
    <location>
        <begin position="20"/>
        <end position="38"/>
    </location>
</feature>
<keyword evidence="1" id="KW-0472">Membrane</keyword>
<proteinExistence type="predicted"/>
<name>A0A6J5MMM9_9CAUD</name>
<gene>
    <name evidence="2" type="ORF">UFOVP454_65</name>
</gene>